<evidence type="ECO:0000313" key="5">
    <source>
        <dbReference type="Proteomes" id="UP000247702"/>
    </source>
</evidence>
<dbReference type="InterPro" id="IPR007312">
    <property type="entry name" value="Phosphoesterase"/>
</dbReference>
<dbReference type="PANTHER" id="PTHR31956:SF8">
    <property type="entry name" value="ACID PHOSPHATASE PHOA (AFU_ORTHOLOGUE AFUA_1G03570)"/>
    <property type="match status" value="1"/>
</dbReference>
<dbReference type="PANTHER" id="PTHR31956">
    <property type="entry name" value="NON-SPECIFIC PHOSPHOLIPASE C4-RELATED"/>
    <property type="match status" value="1"/>
</dbReference>
<gene>
    <name evidence="4" type="ORF">RCL2_002736900</name>
    <name evidence="3" type="ORF">RclHR1_00170020</name>
</gene>
<dbReference type="GO" id="GO:0009395">
    <property type="term" value="P:phospholipid catabolic process"/>
    <property type="evidence" value="ECO:0007669"/>
    <property type="project" value="TreeGrafter"/>
</dbReference>
<reference evidence="3 5" key="1">
    <citation type="submission" date="2017-11" db="EMBL/GenBank/DDBJ databases">
        <title>The genome of Rhizophagus clarus HR1 reveals common genetic basis of auxotrophy among arbuscular mycorrhizal fungi.</title>
        <authorList>
            <person name="Kobayashi Y."/>
        </authorList>
    </citation>
    <scope>NUCLEOTIDE SEQUENCE [LARGE SCALE GENOMIC DNA]</scope>
    <source>
        <strain evidence="3 5">HR1</strain>
    </source>
</reference>
<dbReference type="STRING" id="94130.A0A2Z6RBN1"/>
<dbReference type="Proteomes" id="UP000247702">
    <property type="component" value="Unassembled WGS sequence"/>
</dbReference>
<dbReference type="InterPro" id="IPR017850">
    <property type="entry name" value="Alkaline_phosphatase_core_sf"/>
</dbReference>
<name>A0A2Z6RBN1_9GLOM</name>
<keyword evidence="2" id="KW-0732">Signal</keyword>
<dbReference type="Proteomes" id="UP000615446">
    <property type="component" value="Unassembled WGS sequence"/>
</dbReference>
<organism evidence="3 5">
    <name type="scientific">Rhizophagus clarus</name>
    <dbReference type="NCBI Taxonomy" id="94130"/>
    <lineage>
        <taxon>Eukaryota</taxon>
        <taxon>Fungi</taxon>
        <taxon>Fungi incertae sedis</taxon>
        <taxon>Mucoromycota</taxon>
        <taxon>Glomeromycotina</taxon>
        <taxon>Glomeromycetes</taxon>
        <taxon>Glomerales</taxon>
        <taxon>Glomeraceae</taxon>
        <taxon>Rhizophagus</taxon>
    </lineage>
</organism>
<dbReference type="EMBL" id="BLAL01000295">
    <property type="protein sequence ID" value="GET00931.1"/>
    <property type="molecule type" value="Genomic_DNA"/>
</dbReference>
<reference evidence="4" key="2">
    <citation type="submission" date="2019-10" db="EMBL/GenBank/DDBJ databases">
        <title>Conservation and host-specific expression of non-tandemly repeated heterogenous ribosome RNA gene in arbuscular mycorrhizal fungi.</title>
        <authorList>
            <person name="Maeda T."/>
            <person name="Kobayashi Y."/>
            <person name="Nakagawa T."/>
            <person name="Ezawa T."/>
            <person name="Yamaguchi K."/>
            <person name="Bino T."/>
            <person name="Nishimoto Y."/>
            <person name="Shigenobu S."/>
            <person name="Kawaguchi M."/>
        </authorList>
    </citation>
    <scope>NUCLEOTIDE SEQUENCE</scope>
    <source>
        <strain evidence="4">HR1</strain>
    </source>
</reference>
<keyword evidence="5" id="KW-1185">Reference proteome</keyword>
<evidence type="ECO:0000256" key="2">
    <source>
        <dbReference type="SAM" id="SignalP"/>
    </source>
</evidence>
<evidence type="ECO:0000256" key="1">
    <source>
        <dbReference type="ARBA" id="ARBA00022801"/>
    </source>
</evidence>
<evidence type="ECO:0000313" key="3">
    <source>
        <dbReference type="EMBL" id="GBB90116.1"/>
    </source>
</evidence>
<proteinExistence type="predicted"/>
<dbReference type="Pfam" id="PF04185">
    <property type="entry name" value="Phosphoesterase"/>
    <property type="match status" value="1"/>
</dbReference>
<feature type="chain" id="PRO_5036060114" evidence="2">
    <location>
        <begin position="24"/>
        <end position="294"/>
    </location>
</feature>
<dbReference type="EMBL" id="BEXD01000779">
    <property type="protein sequence ID" value="GBB90116.1"/>
    <property type="molecule type" value="Genomic_DNA"/>
</dbReference>
<dbReference type="AlphaFoldDB" id="A0A2Z6RBN1"/>
<accession>A0A2Z6RBN1</accession>
<feature type="signal peptide" evidence="2">
    <location>
        <begin position="1"/>
        <end position="23"/>
    </location>
</feature>
<protein>
    <submittedName>
        <fullName evidence="4">Phosphoesterase-domain-containing protein</fullName>
    </submittedName>
</protein>
<dbReference type="Gene3D" id="3.40.720.10">
    <property type="entry name" value="Alkaline Phosphatase, subunit A"/>
    <property type="match status" value="1"/>
</dbReference>
<dbReference type="OrthoDB" id="5135119at2759"/>
<evidence type="ECO:0000313" key="4">
    <source>
        <dbReference type="EMBL" id="GET00931.1"/>
    </source>
</evidence>
<sequence length="294" mass="33776">MKHFNIITLLAAIFVCFVMRTSCKIIEGKYFDRFFLIIFENTDYQEAVNDPYLSDLYNRQNGILLSNYFAVEHPSEPNYIAQIYGSTLRIKDDADHNITGKNLVDLLEDKGISWKAYMENYPGNCYQYSFGPGNDSYARKHNPFISMVNIHSDPERCAKIVNASQLDTDISTNSVPQFAYYTPNQNNDAHDTNLTFAMTWFKAWFEPKLQDPAFTTNTLFLITFDESESYTIPNQIFSSLLGTPVNPNANHNDDTFYTHYSVAKTIEENWGLPDLGRNDTTATPFTKFLIDKSH</sequence>
<keyword evidence="1" id="KW-0378">Hydrolase</keyword>
<comment type="caution">
    <text evidence="3">The sequence shown here is derived from an EMBL/GenBank/DDBJ whole genome shotgun (WGS) entry which is preliminary data.</text>
</comment>
<dbReference type="GO" id="GO:0016788">
    <property type="term" value="F:hydrolase activity, acting on ester bonds"/>
    <property type="evidence" value="ECO:0007669"/>
    <property type="project" value="InterPro"/>
</dbReference>